<feature type="signal peptide" evidence="2">
    <location>
        <begin position="1"/>
        <end position="26"/>
    </location>
</feature>
<dbReference type="PROSITE" id="PS51257">
    <property type="entry name" value="PROKAR_LIPOPROTEIN"/>
    <property type="match status" value="1"/>
</dbReference>
<dbReference type="InterPro" id="IPR006311">
    <property type="entry name" value="TAT_signal"/>
</dbReference>
<feature type="region of interest" description="Disordered" evidence="1">
    <location>
        <begin position="137"/>
        <end position="158"/>
    </location>
</feature>
<dbReference type="EMBL" id="BLAE01000048">
    <property type="protein sequence ID" value="GES13591.1"/>
    <property type="molecule type" value="Genomic_DNA"/>
</dbReference>
<keyword evidence="4" id="KW-1185">Reference proteome</keyword>
<keyword evidence="2" id="KW-0732">Signal</keyword>
<comment type="caution">
    <text evidence="3">The sequence shown here is derived from an EMBL/GenBank/DDBJ whole genome shotgun (WGS) entry which is preliminary data.</text>
</comment>
<accession>A0A5M3X1X0</accession>
<name>A0A5M3X1X0_9ACTN</name>
<reference evidence="3 4" key="1">
    <citation type="submission" date="2019-10" db="EMBL/GenBank/DDBJ databases">
        <title>Whole genome shotgun sequence of Acrocarpospora macrocephala NBRC 16266.</title>
        <authorList>
            <person name="Ichikawa N."/>
            <person name="Kimura A."/>
            <person name="Kitahashi Y."/>
            <person name="Komaki H."/>
            <person name="Oguchi A."/>
        </authorList>
    </citation>
    <scope>NUCLEOTIDE SEQUENCE [LARGE SCALE GENOMIC DNA]</scope>
    <source>
        <strain evidence="3 4">NBRC 16266</strain>
    </source>
</reference>
<gene>
    <name evidence="3" type="ORF">Amac_071880</name>
</gene>
<evidence type="ECO:0000313" key="3">
    <source>
        <dbReference type="EMBL" id="GES13591.1"/>
    </source>
</evidence>
<dbReference type="AlphaFoldDB" id="A0A5M3X1X0"/>
<dbReference type="Proteomes" id="UP000331127">
    <property type="component" value="Unassembled WGS sequence"/>
</dbReference>
<dbReference type="PROSITE" id="PS51318">
    <property type="entry name" value="TAT"/>
    <property type="match status" value="1"/>
</dbReference>
<sequence>MPRTVSRKRLLCAAALTAAVTAGCGAAPATPADAPSSTAVAGAAAVWREFVSCARENGQAGMPDAVVDEQGRAAFPVAEGFNEKEAYQAVREPCGAILDRLPARANPLAAQSVSPEQMEVLQRYVQCMRDNGMPDMPDPGPNGEIVDPPRYADPPLRDTRNAARNVCDRILLEDFQ</sequence>
<evidence type="ECO:0008006" key="5">
    <source>
        <dbReference type="Google" id="ProtNLM"/>
    </source>
</evidence>
<evidence type="ECO:0000256" key="2">
    <source>
        <dbReference type="SAM" id="SignalP"/>
    </source>
</evidence>
<dbReference type="RefSeq" id="WP_155358836.1">
    <property type="nucleotide sequence ID" value="NZ_BAAAHL010000081.1"/>
</dbReference>
<feature type="chain" id="PRO_5039720217" description="Lipoprotein" evidence="2">
    <location>
        <begin position="27"/>
        <end position="176"/>
    </location>
</feature>
<organism evidence="3 4">
    <name type="scientific">Acrocarpospora macrocephala</name>
    <dbReference type="NCBI Taxonomy" id="150177"/>
    <lineage>
        <taxon>Bacteria</taxon>
        <taxon>Bacillati</taxon>
        <taxon>Actinomycetota</taxon>
        <taxon>Actinomycetes</taxon>
        <taxon>Streptosporangiales</taxon>
        <taxon>Streptosporangiaceae</taxon>
        <taxon>Acrocarpospora</taxon>
    </lineage>
</organism>
<evidence type="ECO:0000256" key="1">
    <source>
        <dbReference type="SAM" id="MobiDB-lite"/>
    </source>
</evidence>
<evidence type="ECO:0000313" key="4">
    <source>
        <dbReference type="Proteomes" id="UP000331127"/>
    </source>
</evidence>
<protein>
    <recommendedName>
        <fullName evidence="5">Lipoprotein</fullName>
    </recommendedName>
</protein>
<proteinExistence type="predicted"/>